<name>A0ABQ9IEN3_9NEOP</name>
<accession>A0ABQ9IEN3</accession>
<gene>
    <name evidence="2" type="ORF">PR048_000453</name>
</gene>
<comment type="caution">
    <text evidence="2">The sequence shown here is derived from an EMBL/GenBank/DDBJ whole genome shotgun (WGS) entry which is preliminary data.</text>
</comment>
<reference evidence="2 3" key="1">
    <citation type="submission" date="2023-02" db="EMBL/GenBank/DDBJ databases">
        <title>LHISI_Scaffold_Assembly.</title>
        <authorList>
            <person name="Stuart O.P."/>
            <person name="Cleave R."/>
            <person name="Magrath M.J.L."/>
            <person name="Mikheyev A.S."/>
        </authorList>
    </citation>
    <scope>NUCLEOTIDE SEQUENCE [LARGE SCALE GENOMIC DNA]</scope>
    <source>
        <strain evidence="2">Daus_M_001</strain>
        <tissue evidence="2">Leg muscle</tissue>
    </source>
</reference>
<proteinExistence type="predicted"/>
<dbReference type="EMBL" id="JARBHB010000001">
    <property type="protein sequence ID" value="KAJ8895128.1"/>
    <property type="molecule type" value="Genomic_DNA"/>
</dbReference>
<evidence type="ECO:0000313" key="3">
    <source>
        <dbReference type="Proteomes" id="UP001159363"/>
    </source>
</evidence>
<feature type="region of interest" description="Disordered" evidence="1">
    <location>
        <begin position="1"/>
        <end position="32"/>
    </location>
</feature>
<sequence>MEKPYIFPQQPVESKSKPTESACEPNPNSSAHRLTAQYSSSQFEQTWRSCWTASQKDDFPSKNNWLFYNNREFGRTTCKGVGNIVKTASNISEEKKKIEPKESAVHKAAVKIIEEEAK</sequence>
<keyword evidence="3" id="KW-1185">Reference proteome</keyword>
<protein>
    <submittedName>
        <fullName evidence="2">Uncharacterized protein</fullName>
    </submittedName>
</protein>
<evidence type="ECO:0000256" key="1">
    <source>
        <dbReference type="SAM" id="MobiDB-lite"/>
    </source>
</evidence>
<organism evidence="2 3">
    <name type="scientific">Dryococelus australis</name>
    <dbReference type="NCBI Taxonomy" id="614101"/>
    <lineage>
        <taxon>Eukaryota</taxon>
        <taxon>Metazoa</taxon>
        <taxon>Ecdysozoa</taxon>
        <taxon>Arthropoda</taxon>
        <taxon>Hexapoda</taxon>
        <taxon>Insecta</taxon>
        <taxon>Pterygota</taxon>
        <taxon>Neoptera</taxon>
        <taxon>Polyneoptera</taxon>
        <taxon>Phasmatodea</taxon>
        <taxon>Verophasmatodea</taxon>
        <taxon>Anareolatae</taxon>
        <taxon>Phasmatidae</taxon>
        <taxon>Eurycanthinae</taxon>
        <taxon>Dryococelus</taxon>
    </lineage>
</organism>
<evidence type="ECO:0000313" key="2">
    <source>
        <dbReference type="EMBL" id="KAJ8895128.1"/>
    </source>
</evidence>
<dbReference type="Proteomes" id="UP001159363">
    <property type="component" value="Chromosome 1"/>
</dbReference>